<dbReference type="EMBL" id="DS989851">
    <property type="protein sequence ID" value="EDX74830.1"/>
    <property type="molecule type" value="Genomic_DNA"/>
</dbReference>
<keyword evidence="1" id="KW-1133">Transmembrane helix</keyword>
<feature type="transmembrane region" description="Helical" evidence="1">
    <location>
        <begin position="146"/>
        <end position="170"/>
    </location>
</feature>
<keyword evidence="3" id="KW-1185">Reference proteome</keyword>
<feature type="transmembrane region" description="Helical" evidence="1">
    <location>
        <begin position="99"/>
        <end position="116"/>
    </location>
</feature>
<feature type="transmembrane region" description="Helical" evidence="1">
    <location>
        <begin position="122"/>
        <end position="139"/>
    </location>
</feature>
<feature type="transmembrane region" description="Helical" evidence="1">
    <location>
        <begin position="176"/>
        <end position="197"/>
    </location>
</feature>
<evidence type="ECO:0000256" key="1">
    <source>
        <dbReference type="SAM" id="Phobius"/>
    </source>
</evidence>
<gene>
    <name evidence="2" type="ORF">MC7420_704</name>
</gene>
<keyword evidence="1" id="KW-0812">Transmembrane</keyword>
<evidence type="ECO:0000313" key="3">
    <source>
        <dbReference type="Proteomes" id="UP000003835"/>
    </source>
</evidence>
<feature type="transmembrane region" description="Helical" evidence="1">
    <location>
        <begin position="65"/>
        <end position="87"/>
    </location>
</feature>
<dbReference type="STRING" id="118168.MC7420_704"/>
<dbReference type="HOGENOM" id="CLU_566103_0_0_3"/>
<evidence type="ECO:0008006" key="4">
    <source>
        <dbReference type="Google" id="ProtNLM"/>
    </source>
</evidence>
<feature type="transmembrane region" description="Helical" evidence="1">
    <location>
        <begin position="260"/>
        <end position="277"/>
    </location>
</feature>
<name>B4VSU4_9CYAN</name>
<accession>B4VSU4</accession>
<protein>
    <recommendedName>
        <fullName evidence="4">DUF2079 domain-containing protein</fullName>
    </recommendedName>
</protein>
<proteinExistence type="predicted"/>
<evidence type="ECO:0000313" key="2">
    <source>
        <dbReference type="EMBL" id="EDX74830.1"/>
    </source>
</evidence>
<organism evidence="2 3">
    <name type="scientific">Coleofasciculus chthonoplastes PCC 7420</name>
    <dbReference type="NCBI Taxonomy" id="118168"/>
    <lineage>
        <taxon>Bacteria</taxon>
        <taxon>Bacillati</taxon>
        <taxon>Cyanobacteriota</taxon>
        <taxon>Cyanophyceae</taxon>
        <taxon>Coleofasciculales</taxon>
        <taxon>Coleofasciculaceae</taxon>
        <taxon>Coleofasciculus</taxon>
    </lineage>
</organism>
<reference evidence="2 3" key="1">
    <citation type="submission" date="2008-07" db="EMBL/GenBank/DDBJ databases">
        <authorList>
            <person name="Tandeau de Marsac N."/>
            <person name="Ferriera S."/>
            <person name="Johnson J."/>
            <person name="Kravitz S."/>
            <person name="Beeson K."/>
            <person name="Sutton G."/>
            <person name="Rogers Y.-H."/>
            <person name="Friedman R."/>
            <person name="Frazier M."/>
            <person name="Venter J.C."/>
        </authorList>
    </citation>
    <scope>NUCLEOTIDE SEQUENCE [LARGE SCALE GENOMIC DNA]</scope>
    <source>
        <strain evidence="2 3">PCC 7420</strain>
    </source>
</reference>
<dbReference type="eggNOG" id="COG3463">
    <property type="taxonomic scope" value="Bacteria"/>
</dbReference>
<keyword evidence="1" id="KW-0472">Membrane</keyword>
<dbReference type="Pfam" id="PF09852">
    <property type="entry name" value="DUF2079"/>
    <property type="match status" value="1"/>
</dbReference>
<dbReference type="AlphaFoldDB" id="B4VSU4"/>
<feature type="transmembrane region" description="Helical" evidence="1">
    <location>
        <begin position="289"/>
        <end position="312"/>
    </location>
</feature>
<feature type="transmembrane region" description="Helical" evidence="1">
    <location>
        <begin position="318"/>
        <end position="336"/>
    </location>
</feature>
<dbReference type="Proteomes" id="UP000003835">
    <property type="component" value="Unassembled WGS sequence"/>
</dbReference>
<sequence length="450" mass="50273">MICSSLRHALFQSTAFDLGYFDQATYLISQGQTPIVSFWGYHFMGGHADWILYGLALLYKIHPDVHWLFAVQAIALAVGALPTFYLARQAGLKESQATAMAIVYLLYPLIFNLNLFDFHAEVIALPAFLGAVLAARLNRKIWFCGAIVLILACRDALSLTVAAMGFWLLVFEKKRWFGGMALAAGIAWFLIATQVIIPSFRPNGVEAVGRYAFLGDSVLEIAKNLLLKPGLVLGRIFTLPNLEYLALLFSPLIWGLSAQHLIPLVGAVPTLIINLITDYQLQKDLIHQYSLPALPFLLLAVISTLAAGKGWFRHPRSMIIWSLVAFLALAKFGYFWSRYLESIDTWQATREAIAQIQTKGGVLVPAQVAPHLTHRPVVKLVTVGAETTELGEFDYVLLNQRHPGWGSSPEVVNQLLERLQNTPKFQLSYQQDEVYLFTQRLIRNSGNESR</sequence>
<dbReference type="InterPro" id="IPR018650">
    <property type="entry name" value="STSV1_Orf64"/>
</dbReference>
<feature type="transmembrane region" description="Helical" evidence="1">
    <location>
        <begin position="38"/>
        <end position="59"/>
    </location>
</feature>